<proteinExistence type="predicted"/>
<sequence length="271" mass="30694">MDWLEIFALALGEQGLEPFTTERFFFLSDDDEMMKSLVDDFSLWGLPIHTMKMEAVFSLKTNTHEVSDEIIMIRLKTDTLITDISRLRVEYPTAGIVVQYVDGIVTTEQNSLLFLAGADICFDERARGFTVLASIQALRRRGIALQAKYLAPLSSQNIKTTDKASTESYEATTEENKSPTWELSEGGWRLLTPKRQLIALTGAERHALMTLFKHSPDPVSREQLYNDQTGTPPPKRYIDVVISRLKRKISQYGENIPIHSVWGVGYVFPAD</sequence>
<evidence type="ECO:0000256" key="1">
    <source>
        <dbReference type="ARBA" id="ARBA00023125"/>
    </source>
</evidence>
<comment type="caution">
    <text evidence="5">The sequence shown here is derived from an EMBL/GenBank/DDBJ whole genome shotgun (WGS) entry which is preliminary data.</text>
</comment>
<evidence type="ECO:0000256" key="3">
    <source>
        <dbReference type="SAM" id="MobiDB-lite"/>
    </source>
</evidence>
<keyword evidence="6" id="KW-1185">Reference proteome</keyword>
<evidence type="ECO:0000313" key="5">
    <source>
        <dbReference type="EMBL" id="MDN4121529.1"/>
    </source>
</evidence>
<evidence type="ECO:0000256" key="2">
    <source>
        <dbReference type="PROSITE-ProRule" id="PRU01091"/>
    </source>
</evidence>
<protein>
    <submittedName>
        <fullName evidence="5">Winged helix-turn-helix domain-containing protein</fullName>
    </submittedName>
</protein>
<dbReference type="InterPro" id="IPR016032">
    <property type="entry name" value="Sig_transdc_resp-reg_C-effctor"/>
</dbReference>
<dbReference type="Proteomes" id="UP001168613">
    <property type="component" value="Unassembled WGS sequence"/>
</dbReference>
<accession>A0ABT8EJQ5</accession>
<feature type="domain" description="OmpR/PhoB-type" evidence="4">
    <location>
        <begin position="173"/>
        <end position="270"/>
    </location>
</feature>
<feature type="region of interest" description="Disordered" evidence="3">
    <location>
        <begin position="161"/>
        <end position="180"/>
    </location>
</feature>
<dbReference type="Gene3D" id="1.10.10.10">
    <property type="entry name" value="Winged helix-like DNA-binding domain superfamily/Winged helix DNA-binding domain"/>
    <property type="match status" value="1"/>
</dbReference>
<dbReference type="SMART" id="SM00862">
    <property type="entry name" value="Trans_reg_C"/>
    <property type="match status" value="1"/>
</dbReference>
<dbReference type="InterPro" id="IPR036388">
    <property type="entry name" value="WH-like_DNA-bd_sf"/>
</dbReference>
<dbReference type="EMBL" id="JAJHNU010000002">
    <property type="protein sequence ID" value="MDN4121529.1"/>
    <property type="molecule type" value="Genomic_DNA"/>
</dbReference>
<evidence type="ECO:0000259" key="4">
    <source>
        <dbReference type="PROSITE" id="PS51755"/>
    </source>
</evidence>
<dbReference type="PROSITE" id="PS51755">
    <property type="entry name" value="OMPR_PHOB"/>
    <property type="match status" value="1"/>
</dbReference>
<dbReference type="CDD" id="cd00383">
    <property type="entry name" value="trans_reg_C"/>
    <property type="match status" value="1"/>
</dbReference>
<keyword evidence="1 2" id="KW-0238">DNA-binding</keyword>
<evidence type="ECO:0000313" key="6">
    <source>
        <dbReference type="Proteomes" id="UP001168613"/>
    </source>
</evidence>
<gene>
    <name evidence="5" type="ORF">LMS43_09525</name>
</gene>
<feature type="DNA-binding region" description="OmpR/PhoB-type" evidence="2">
    <location>
        <begin position="173"/>
        <end position="270"/>
    </location>
</feature>
<reference evidence="5" key="1">
    <citation type="submission" date="2021-11" db="EMBL/GenBank/DDBJ databases">
        <title>Draft genome sequence of Alcaligenes endophyticus type strain CCUG 75668T.</title>
        <authorList>
            <person name="Salva-Serra F."/>
            <person name="Duran R.E."/>
            <person name="Seeger M."/>
            <person name="Moore E.R.B."/>
            <person name="Jaen-Luchoro D."/>
        </authorList>
    </citation>
    <scope>NUCLEOTIDE SEQUENCE</scope>
    <source>
        <strain evidence="5">CCUG 75668</strain>
    </source>
</reference>
<name>A0ABT8EJQ5_9BURK</name>
<dbReference type="Pfam" id="PF00486">
    <property type="entry name" value="Trans_reg_C"/>
    <property type="match status" value="1"/>
</dbReference>
<dbReference type="RefSeq" id="WP_266125217.1">
    <property type="nucleotide sequence ID" value="NZ_JAJHNU010000002.1"/>
</dbReference>
<dbReference type="SUPFAM" id="SSF46894">
    <property type="entry name" value="C-terminal effector domain of the bipartite response regulators"/>
    <property type="match status" value="1"/>
</dbReference>
<organism evidence="5 6">
    <name type="scientific">Alcaligenes endophyticus</name>
    <dbReference type="NCBI Taxonomy" id="1929088"/>
    <lineage>
        <taxon>Bacteria</taxon>
        <taxon>Pseudomonadati</taxon>
        <taxon>Pseudomonadota</taxon>
        <taxon>Betaproteobacteria</taxon>
        <taxon>Burkholderiales</taxon>
        <taxon>Alcaligenaceae</taxon>
        <taxon>Alcaligenes</taxon>
    </lineage>
</organism>
<dbReference type="InterPro" id="IPR001867">
    <property type="entry name" value="OmpR/PhoB-type_DNA-bd"/>
</dbReference>